<sequence>MGCFSSKTSTDAKDDRCNSHAPLPRQSIDPIESRLSSDEENQIDAPAQLSHQSPVVDLIKSSLSSDEEE</sequence>
<proteinExistence type="predicted"/>
<keyword evidence="3" id="KW-1185">Reference proteome</keyword>
<protein>
    <submittedName>
        <fullName evidence="2">Uncharacterized protein</fullName>
    </submittedName>
</protein>
<name>A0A6A6LM95_HEVBR</name>
<evidence type="ECO:0000313" key="2">
    <source>
        <dbReference type="EMBL" id="KAF2301253.1"/>
    </source>
</evidence>
<organism evidence="2 3">
    <name type="scientific">Hevea brasiliensis</name>
    <name type="common">Para rubber tree</name>
    <name type="synonym">Siphonia brasiliensis</name>
    <dbReference type="NCBI Taxonomy" id="3981"/>
    <lineage>
        <taxon>Eukaryota</taxon>
        <taxon>Viridiplantae</taxon>
        <taxon>Streptophyta</taxon>
        <taxon>Embryophyta</taxon>
        <taxon>Tracheophyta</taxon>
        <taxon>Spermatophyta</taxon>
        <taxon>Magnoliopsida</taxon>
        <taxon>eudicotyledons</taxon>
        <taxon>Gunneridae</taxon>
        <taxon>Pentapetalae</taxon>
        <taxon>rosids</taxon>
        <taxon>fabids</taxon>
        <taxon>Malpighiales</taxon>
        <taxon>Euphorbiaceae</taxon>
        <taxon>Crotonoideae</taxon>
        <taxon>Micrandreae</taxon>
        <taxon>Hevea</taxon>
    </lineage>
</organism>
<accession>A0A6A6LM95</accession>
<feature type="region of interest" description="Disordered" evidence="1">
    <location>
        <begin position="1"/>
        <end position="69"/>
    </location>
</feature>
<dbReference type="Proteomes" id="UP000467840">
    <property type="component" value="Chromosome 4"/>
</dbReference>
<dbReference type="AlphaFoldDB" id="A0A6A6LM95"/>
<gene>
    <name evidence="2" type="ORF">GH714_021533</name>
</gene>
<reference evidence="2 3" key="1">
    <citation type="journal article" date="2020" name="Mol. Plant">
        <title>The Chromosome-Based Rubber Tree Genome Provides New Insights into Spurge Genome Evolution and Rubber Biosynthesis.</title>
        <authorList>
            <person name="Liu J."/>
            <person name="Shi C."/>
            <person name="Shi C.C."/>
            <person name="Li W."/>
            <person name="Zhang Q.J."/>
            <person name="Zhang Y."/>
            <person name="Li K."/>
            <person name="Lu H.F."/>
            <person name="Shi C."/>
            <person name="Zhu S.T."/>
            <person name="Xiao Z.Y."/>
            <person name="Nan H."/>
            <person name="Yue Y."/>
            <person name="Zhu X.G."/>
            <person name="Wu Y."/>
            <person name="Hong X.N."/>
            <person name="Fan G.Y."/>
            <person name="Tong Y."/>
            <person name="Zhang D."/>
            <person name="Mao C.L."/>
            <person name="Liu Y.L."/>
            <person name="Hao S.J."/>
            <person name="Liu W.Q."/>
            <person name="Lv M.Q."/>
            <person name="Zhang H.B."/>
            <person name="Liu Y."/>
            <person name="Hu-Tang G.R."/>
            <person name="Wang J.P."/>
            <person name="Wang J.H."/>
            <person name="Sun Y.H."/>
            <person name="Ni S.B."/>
            <person name="Chen W.B."/>
            <person name="Zhang X.C."/>
            <person name="Jiao Y.N."/>
            <person name="Eichler E.E."/>
            <person name="Li G.H."/>
            <person name="Liu X."/>
            <person name="Gao L.Z."/>
        </authorList>
    </citation>
    <scope>NUCLEOTIDE SEQUENCE [LARGE SCALE GENOMIC DNA]</scope>
    <source>
        <strain evidence="3">cv. GT1</strain>
        <tissue evidence="2">Leaf</tissue>
    </source>
</reference>
<evidence type="ECO:0000313" key="3">
    <source>
        <dbReference type="Proteomes" id="UP000467840"/>
    </source>
</evidence>
<dbReference type="EMBL" id="JAAGAX010000010">
    <property type="protein sequence ID" value="KAF2301253.1"/>
    <property type="molecule type" value="Genomic_DNA"/>
</dbReference>
<comment type="caution">
    <text evidence="2">The sequence shown here is derived from an EMBL/GenBank/DDBJ whole genome shotgun (WGS) entry which is preliminary data.</text>
</comment>
<evidence type="ECO:0000256" key="1">
    <source>
        <dbReference type="SAM" id="MobiDB-lite"/>
    </source>
</evidence>